<protein>
    <submittedName>
        <fullName evidence="7">Type IV secretion system protein VirD4</fullName>
    </submittedName>
</protein>
<dbReference type="InterPro" id="IPR019476">
    <property type="entry name" value="T4SS_TraD_DNA-bd"/>
</dbReference>
<evidence type="ECO:0000259" key="6">
    <source>
        <dbReference type="Pfam" id="PF10412"/>
    </source>
</evidence>
<evidence type="ECO:0000256" key="2">
    <source>
        <dbReference type="ARBA" id="ARBA00022475"/>
    </source>
</evidence>
<dbReference type="PANTHER" id="PTHR37937:SF1">
    <property type="entry name" value="CONJUGATIVE TRANSFER: DNA TRANSPORT"/>
    <property type="match status" value="1"/>
</dbReference>
<reference evidence="7" key="1">
    <citation type="submission" date="2013-08" db="EMBL/GenBank/DDBJ databases">
        <authorList>
            <person name="Mendez C."/>
            <person name="Richter M."/>
            <person name="Ferrer M."/>
            <person name="Sanchez J."/>
        </authorList>
    </citation>
    <scope>NUCLEOTIDE SEQUENCE</scope>
</reference>
<feature type="non-terminal residue" evidence="7">
    <location>
        <position position="240"/>
    </location>
</feature>
<evidence type="ECO:0000256" key="5">
    <source>
        <dbReference type="ARBA" id="ARBA00023136"/>
    </source>
</evidence>
<comment type="caution">
    <text evidence="7">The sequence shown here is derived from an EMBL/GenBank/DDBJ whole genome shotgun (WGS) entry which is preliminary data.</text>
</comment>
<dbReference type="CDD" id="cd01127">
    <property type="entry name" value="TrwB_TraG_TraD_VirD4"/>
    <property type="match status" value="1"/>
</dbReference>
<feature type="domain" description="Type IV secretion system coupling protein TraD DNA-binding" evidence="6">
    <location>
        <begin position="8"/>
        <end position="204"/>
    </location>
</feature>
<feature type="non-terminal residue" evidence="7">
    <location>
        <position position="1"/>
    </location>
</feature>
<evidence type="ECO:0000256" key="4">
    <source>
        <dbReference type="ARBA" id="ARBA00022989"/>
    </source>
</evidence>
<keyword evidence="3" id="KW-0812">Transmembrane</keyword>
<dbReference type="Gene3D" id="3.40.50.300">
    <property type="entry name" value="P-loop containing nucleotide triphosphate hydrolases"/>
    <property type="match status" value="1"/>
</dbReference>
<dbReference type="SUPFAM" id="SSF52540">
    <property type="entry name" value="P-loop containing nucleoside triphosphate hydrolases"/>
    <property type="match status" value="1"/>
</dbReference>
<reference evidence="7" key="2">
    <citation type="journal article" date="2014" name="ISME J.">
        <title>Microbial stratification in low pH oxic and suboxic macroscopic growths along an acid mine drainage.</title>
        <authorList>
            <person name="Mendez-Garcia C."/>
            <person name="Mesa V."/>
            <person name="Sprenger R.R."/>
            <person name="Richter M."/>
            <person name="Diez M.S."/>
            <person name="Solano J."/>
            <person name="Bargiela R."/>
            <person name="Golyshina O.V."/>
            <person name="Manteca A."/>
            <person name="Ramos J.L."/>
            <person name="Gallego J.R."/>
            <person name="Llorente I."/>
            <person name="Martins Dos Santos V.A."/>
            <person name="Jensen O.N."/>
            <person name="Pelaez A.I."/>
            <person name="Sanchez J."/>
            <person name="Ferrer M."/>
        </authorList>
    </citation>
    <scope>NUCLEOTIDE SEQUENCE</scope>
</reference>
<dbReference type="EMBL" id="AUZX01000176">
    <property type="protein sequence ID" value="EQD81055.1"/>
    <property type="molecule type" value="Genomic_DNA"/>
</dbReference>
<keyword evidence="4" id="KW-1133">Transmembrane helix</keyword>
<proteinExistence type="predicted"/>
<evidence type="ECO:0000256" key="1">
    <source>
        <dbReference type="ARBA" id="ARBA00004651"/>
    </source>
</evidence>
<evidence type="ECO:0000256" key="3">
    <source>
        <dbReference type="ARBA" id="ARBA00022692"/>
    </source>
</evidence>
<keyword evidence="5" id="KW-0472">Membrane</keyword>
<dbReference type="InterPro" id="IPR027417">
    <property type="entry name" value="P-loop_NTPase"/>
</dbReference>
<accession>T1DGW3</accession>
<comment type="subcellular location">
    <subcellularLocation>
        <location evidence="1">Cell membrane</location>
        <topology evidence="1">Multi-pass membrane protein</topology>
    </subcellularLocation>
</comment>
<evidence type="ECO:0000313" key="7">
    <source>
        <dbReference type="EMBL" id="EQD81055.1"/>
    </source>
</evidence>
<dbReference type="GO" id="GO:0005886">
    <property type="term" value="C:plasma membrane"/>
    <property type="evidence" value="ECO:0007669"/>
    <property type="project" value="UniProtKB-SubCell"/>
</dbReference>
<keyword evidence="2" id="KW-1003">Cell membrane</keyword>
<dbReference type="AlphaFoldDB" id="T1DGW3"/>
<dbReference type="Pfam" id="PF10412">
    <property type="entry name" value="TrwB_AAD_bind"/>
    <property type="match status" value="1"/>
</dbReference>
<organism evidence="7">
    <name type="scientific">mine drainage metagenome</name>
    <dbReference type="NCBI Taxonomy" id="410659"/>
    <lineage>
        <taxon>unclassified sequences</taxon>
        <taxon>metagenomes</taxon>
        <taxon>ecological metagenomes</taxon>
    </lineage>
</organism>
<dbReference type="InterPro" id="IPR051539">
    <property type="entry name" value="T4SS-coupling_protein"/>
</dbReference>
<dbReference type="PANTHER" id="PTHR37937">
    <property type="entry name" value="CONJUGATIVE TRANSFER: DNA TRANSPORT"/>
    <property type="match status" value="1"/>
</dbReference>
<sequence length="240" mass="25897">WLSPCAGAKAFSMRAWARDGAGAAWWNYQDAQVAAMRLLLSTQMDLAALGILEQPEDPERRTWLIIDELGAIGRIAALEDYLTRARKAGGCAVLGLQSIDQLMRLYGQHSAYAILTCCVSQLVLAIGDPNTADYLSRGLGEQQVSRISRAAGRADHGAQQTQSRQISVERVVLPSELDPSQLPPLCGFLKLGAGHHLPIAPVHLQRREWPTVAPAYVAAPLQPVPPPAAPLATDFPEPPT</sequence>
<gene>
    <name evidence="7" type="ORF">B1A_00233</name>
</gene>
<name>T1DGW3_9ZZZZ</name>